<evidence type="ECO:0000256" key="1">
    <source>
        <dbReference type="SAM" id="MobiDB-lite"/>
    </source>
</evidence>
<evidence type="ECO:0000313" key="2">
    <source>
        <dbReference type="EnsemblMetazoa" id="XP_038068031.1"/>
    </source>
</evidence>
<dbReference type="OrthoDB" id="8955483at2759"/>
<feature type="region of interest" description="Disordered" evidence="1">
    <location>
        <begin position="1"/>
        <end position="35"/>
    </location>
</feature>
<dbReference type="Pfam" id="PF15299">
    <property type="entry name" value="ALS2CR8"/>
    <property type="match status" value="1"/>
</dbReference>
<dbReference type="GO" id="GO:0003700">
    <property type="term" value="F:DNA-binding transcription factor activity"/>
    <property type="evidence" value="ECO:0007669"/>
    <property type="project" value="InterPro"/>
</dbReference>
<dbReference type="PANTHER" id="PTHR35385:SF2">
    <property type="entry name" value="PROTEIN B, PUTATIVE-RELATED"/>
    <property type="match status" value="1"/>
</dbReference>
<reference evidence="2" key="1">
    <citation type="submission" date="2022-11" db="UniProtKB">
        <authorList>
            <consortium name="EnsemblMetazoa"/>
        </authorList>
    </citation>
    <scope>IDENTIFICATION</scope>
</reference>
<organism evidence="2 3">
    <name type="scientific">Patiria miniata</name>
    <name type="common">Bat star</name>
    <name type="synonym">Asterina miniata</name>
    <dbReference type="NCBI Taxonomy" id="46514"/>
    <lineage>
        <taxon>Eukaryota</taxon>
        <taxon>Metazoa</taxon>
        <taxon>Echinodermata</taxon>
        <taxon>Eleutherozoa</taxon>
        <taxon>Asterozoa</taxon>
        <taxon>Asteroidea</taxon>
        <taxon>Valvatacea</taxon>
        <taxon>Valvatida</taxon>
        <taxon>Asterinidae</taxon>
        <taxon>Patiria</taxon>
    </lineage>
</organism>
<keyword evidence="3" id="KW-1185">Reference proteome</keyword>
<feature type="region of interest" description="Disordered" evidence="1">
    <location>
        <begin position="415"/>
        <end position="448"/>
    </location>
</feature>
<dbReference type="PANTHER" id="PTHR35385">
    <property type="entry name" value="PROTEIN B, PUTATIVE-RELATED-RELATED"/>
    <property type="match status" value="1"/>
</dbReference>
<protein>
    <submittedName>
        <fullName evidence="2">Uncharacterized protein</fullName>
    </submittedName>
</protein>
<dbReference type="InterPro" id="IPR029309">
    <property type="entry name" value="CaRF"/>
</dbReference>
<dbReference type="EnsemblMetazoa" id="XM_038212103.1">
    <property type="protein sequence ID" value="XP_038068031.1"/>
    <property type="gene ID" value="LOC119737634"/>
</dbReference>
<dbReference type="Proteomes" id="UP000887568">
    <property type="component" value="Unplaced"/>
</dbReference>
<feature type="compositionally biased region" description="Polar residues" evidence="1">
    <location>
        <begin position="10"/>
        <end position="27"/>
    </location>
</feature>
<dbReference type="RefSeq" id="XP_038068031.1">
    <property type="nucleotide sequence ID" value="XM_038212103.1"/>
</dbReference>
<accession>A0A914AXN6</accession>
<dbReference type="GeneID" id="119737634"/>
<feature type="compositionally biased region" description="Basic and acidic residues" evidence="1">
    <location>
        <begin position="439"/>
        <end position="448"/>
    </location>
</feature>
<evidence type="ECO:0000313" key="3">
    <source>
        <dbReference type="Proteomes" id="UP000887568"/>
    </source>
</evidence>
<proteinExistence type="predicted"/>
<dbReference type="AlphaFoldDB" id="A0A914AXN6"/>
<sequence length="448" mass="50519">MAAEGDAKNGASSLWTSKWTPIPQSEDGSGASDPELCGWVSTVEQAWSVKESFEIAKSLKFNADKSQKYTAGASHDPDAHTVLQHRIRFADVKEHVVPNDGVPFITASRSQMTCMFGRDKHAKRRKRAQEEREKCLKKKEDHPFKRHCRKLQASRKRGCPAAIIVKEVFRFVDYKVEAGCTTWQERKISKAIRTRLESGVLPKWEQRVYIRLPCDADHKESHSIGQHGHGLSCADALRRRAVSEDTIGKLKDLFESGHSPSSALDALKCDLREQHGEQYVYAADRSVCPDLQFCYRLYHKMFKKVYGEVSREETVFDLEKEFQNGGQSSRPTQDQDVQEQLQNMFDTLSRKLEDDPEVFRLPLQSFVSKFETIATDSALASALSSFAKHSTPAARQKIRTKKCLQTSTEIGLQPPTAVTKRKTPPGGRRALITGQPPKTARETEHGVC</sequence>
<name>A0A914AXN6_PATMI</name>